<keyword evidence="1" id="KW-0812">Transmembrane</keyword>
<comment type="caution">
    <text evidence="2">The sequence shown here is derived from an EMBL/GenBank/DDBJ whole genome shotgun (WGS) entry which is preliminary data.</text>
</comment>
<gene>
    <name evidence="2" type="ORF">LV82_01069</name>
</gene>
<name>A0A2S5JK90_9RHOB</name>
<feature type="transmembrane region" description="Helical" evidence="1">
    <location>
        <begin position="7"/>
        <end position="27"/>
    </location>
</feature>
<evidence type="ECO:0008006" key="4">
    <source>
        <dbReference type="Google" id="ProtNLM"/>
    </source>
</evidence>
<dbReference type="RefSeq" id="WP_104069691.1">
    <property type="nucleotide sequence ID" value="NZ_PRDS01000002.1"/>
</dbReference>
<organism evidence="2 3">
    <name type="scientific">Albidovulum inexpectatum</name>
    <dbReference type="NCBI Taxonomy" id="196587"/>
    <lineage>
        <taxon>Bacteria</taxon>
        <taxon>Pseudomonadati</taxon>
        <taxon>Pseudomonadota</taxon>
        <taxon>Alphaproteobacteria</taxon>
        <taxon>Rhodobacterales</taxon>
        <taxon>Paracoccaceae</taxon>
        <taxon>Albidovulum</taxon>
    </lineage>
</organism>
<feature type="transmembrane region" description="Helical" evidence="1">
    <location>
        <begin position="33"/>
        <end position="54"/>
    </location>
</feature>
<evidence type="ECO:0000313" key="2">
    <source>
        <dbReference type="EMBL" id="PPB81852.1"/>
    </source>
</evidence>
<dbReference type="EMBL" id="PRDS01000002">
    <property type="protein sequence ID" value="PPB81852.1"/>
    <property type="molecule type" value="Genomic_DNA"/>
</dbReference>
<evidence type="ECO:0000313" key="3">
    <source>
        <dbReference type="Proteomes" id="UP000239736"/>
    </source>
</evidence>
<keyword evidence="1" id="KW-1133">Transmembrane helix</keyword>
<reference evidence="2 3" key="1">
    <citation type="submission" date="2018-01" db="EMBL/GenBank/DDBJ databases">
        <title>Genomic Encyclopedia of Archaeal and Bacterial Type Strains, Phase II (KMG-II): from individual species to whole genera.</title>
        <authorList>
            <person name="Goeker M."/>
        </authorList>
    </citation>
    <scope>NUCLEOTIDE SEQUENCE [LARGE SCALE GENOMIC DNA]</scope>
    <source>
        <strain evidence="2 3">DSM 12048</strain>
    </source>
</reference>
<sequence>MLRLFFIIYTLAGVTLAGAGIIAVLTVGMVDMWSIIVAAAIGALLAVPVAWVVARRLESD</sequence>
<keyword evidence="1" id="KW-0472">Membrane</keyword>
<dbReference type="Proteomes" id="UP000239736">
    <property type="component" value="Unassembled WGS sequence"/>
</dbReference>
<proteinExistence type="predicted"/>
<dbReference type="OrthoDB" id="7510999at2"/>
<keyword evidence="3" id="KW-1185">Reference proteome</keyword>
<protein>
    <recommendedName>
        <fullName evidence="4">CTP synthetase</fullName>
    </recommendedName>
</protein>
<accession>A0A2S5JK90</accession>
<dbReference type="AlphaFoldDB" id="A0A2S5JK90"/>
<evidence type="ECO:0000256" key="1">
    <source>
        <dbReference type="SAM" id="Phobius"/>
    </source>
</evidence>